<dbReference type="Pfam" id="PF15892">
    <property type="entry name" value="BNR_4"/>
    <property type="match status" value="1"/>
</dbReference>
<dbReference type="OrthoDB" id="248306at2"/>
<evidence type="ECO:0000313" key="2">
    <source>
        <dbReference type="EMBL" id="CAD71831.1"/>
    </source>
</evidence>
<organism evidence="2 3">
    <name type="scientific">Rhodopirellula baltica (strain DSM 10527 / NCIMB 13988 / SH1)</name>
    <dbReference type="NCBI Taxonomy" id="243090"/>
    <lineage>
        <taxon>Bacteria</taxon>
        <taxon>Pseudomonadati</taxon>
        <taxon>Planctomycetota</taxon>
        <taxon>Planctomycetia</taxon>
        <taxon>Pirellulales</taxon>
        <taxon>Pirellulaceae</taxon>
        <taxon>Rhodopirellula</taxon>
    </lineage>
</organism>
<dbReference type="eggNOG" id="COG3386">
    <property type="taxonomic scope" value="Bacteria"/>
</dbReference>
<dbReference type="EMBL" id="BX294134">
    <property type="protein sequence ID" value="CAD71831.1"/>
    <property type="molecule type" value="Genomic_DNA"/>
</dbReference>
<sequence length="569" mass="64693">MGRDCTGSTARLLRGTQSNWTKRWTPTWNNAGERWLRRSACHSTFFHRQMAPPREASSSAPRRLPRVNNQSSLKISNPNPHDLAPFTNAMKKSLGLIALLLATTMTSLDLSATAEEPVTLNQKADGYRGIWYMNQPSGDEYVYKYSGGLGTYCAKHKPFAIYCKEVNKTFFCFGGATAGDSRQLLHMVSYFDHETNTVPRPTILLDKQTNDAHDNPVISVDDDGHIWIFSTSHGLSRPSYIHRSKRPFDINEFELVEATRADGDNRTPITNFSYMQMWHSENGFQAFFTRYNYPAARTICFMNSPDGQNWSAWQKLSAIGQGHYQITGIGASKAGSMFNYHPQGKGLNWRTNLYYIETADNGDTWTTVEGKKLTLPLKEVHNEALIHDYEAEGLNVYLKDLRYDTKNRPVLLYITSKGYESGPKNDPRTWMLARWTGSEWKRSPITTSDNNYDMGELWMLADDDWRVIGPTESGPQPYNPGGEVAMWKSVDQGATWTKLRQMTNGSEMNHTYVRRALDAHPDFIAIWADGHGRKPSHSHLYFSNAAGDVFQLPRTMEFETAQPKRTEVK</sequence>
<keyword evidence="3" id="KW-1185">Reference proteome</keyword>
<reference evidence="2 3" key="1">
    <citation type="journal article" date="2003" name="Proc. Natl. Acad. Sci. U.S.A.">
        <title>Complete genome sequence of the marine planctomycete Pirellula sp. strain 1.</title>
        <authorList>
            <person name="Gloeckner F.O."/>
            <person name="Kube M."/>
            <person name="Bauer M."/>
            <person name="Teeling H."/>
            <person name="Lombardot T."/>
            <person name="Ludwig W."/>
            <person name="Gade D."/>
            <person name="Beck A."/>
            <person name="Borzym K."/>
            <person name="Heitmann K."/>
            <person name="Rabus R."/>
            <person name="Schlesner H."/>
            <person name="Amann R."/>
            <person name="Reinhardt R."/>
        </authorList>
    </citation>
    <scope>NUCLEOTIDE SEQUENCE [LARGE SCALE GENOMIC DNA]</scope>
    <source>
        <strain evidence="3">DSM 10527 / NCIMB 13988 / SH1</strain>
    </source>
</reference>
<dbReference type="Proteomes" id="UP000001025">
    <property type="component" value="Chromosome"/>
</dbReference>
<feature type="region of interest" description="Disordered" evidence="1">
    <location>
        <begin position="48"/>
        <end position="80"/>
    </location>
</feature>
<protein>
    <submittedName>
        <fullName evidence="2">Uncharacterized protein</fullName>
    </submittedName>
</protein>
<evidence type="ECO:0000313" key="3">
    <source>
        <dbReference type="Proteomes" id="UP000001025"/>
    </source>
</evidence>
<dbReference type="PATRIC" id="fig|243090.15.peg.440"/>
<dbReference type="InParanoid" id="Q7UY18"/>
<dbReference type="InterPro" id="IPR036278">
    <property type="entry name" value="Sialidase_sf"/>
</dbReference>
<dbReference type="EnsemblBacteria" id="CAD71831">
    <property type="protein sequence ID" value="CAD71831"/>
    <property type="gene ID" value="RB940"/>
</dbReference>
<dbReference type="HOGENOM" id="CLU_557572_0_0_0"/>
<evidence type="ECO:0000256" key="1">
    <source>
        <dbReference type="SAM" id="MobiDB-lite"/>
    </source>
</evidence>
<dbReference type="SUPFAM" id="SSF50939">
    <property type="entry name" value="Sialidases"/>
    <property type="match status" value="1"/>
</dbReference>
<dbReference type="AlphaFoldDB" id="Q7UY18"/>
<name>Q7UY18_RHOBA</name>
<proteinExistence type="predicted"/>
<feature type="compositionally biased region" description="Polar residues" evidence="1">
    <location>
        <begin position="67"/>
        <end position="79"/>
    </location>
</feature>
<accession>Q7UY18</accession>
<dbReference type="STRING" id="243090.RB940"/>
<dbReference type="KEGG" id="rba:RB940"/>
<gene>
    <name evidence="2" type="ordered locus">RB940</name>
</gene>
<dbReference type="Gene3D" id="2.120.10.10">
    <property type="match status" value="1"/>
</dbReference>